<protein>
    <submittedName>
        <fullName evidence="1">Uncharacterized protein</fullName>
    </submittedName>
</protein>
<evidence type="ECO:0000313" key="1">
    <source>
        <dbReference type="EMBL" id="GAV08088.1"/>
    </source>
</evidence>
<accession>A0A1D1W784</accession>
<gene>
    <name evidence="1" type="primary">RvY_17833-1</name>
    <name evidence="1" type="synonym">RvY_17833.1</name>
    <name evidence="1" type="ORF">RvY_17833</name>
</gene>
<reference evidence="1 2" key="1">
    <citation type="journal article" date="2016" name="Nat. Commun.">
        <title>Extremotolerant tardigrade genome and improved radiotolerance of human cultured cells by tardigrade-unique protein.</title>
        <authorList>
            <person name="Hashimoto T."/>
            <person name="Horikawa D.D."/>
            <person name="Saito Y."/>
            <person name="Kuwahara H."/>
            <person name="Kozuka-Hata H."/>
            <person name="Shin-I T."/>
            <person name="Minakuchi Y."/>
            <person name="Ohishi K."/>
            <person name="Motoyama A."/>
            <person name="Aizu T."/>
            <person name="Enomoto A."/>
            <person name="Kondo K."/>
            <person name="Tanaka S."/>
            <person name="Hara Y."/>
            <person name="Koshikawa S."/>
            <person name="Sagara H."/>
            <person name="Miura T."/>
            <person name="Yokobori S."/>
            <person name="Miyagawa K."/>
            <person name="Suzuki Y."/>
            <person name="Kubo T."/>
            <person name="Oyama M."/>
            <person name="Kohara Y."/>
            <person name="Fujiyama A."/>
            <person name="Arakawa K."/>
            <person name="Katayama T."/>
            <person name="Toyoda A."/>
            <person name="Kunieda T."/>
        </authorList>
    </citation>
    <scope>NUCLEOTIDE SEQUENCE [LARGE SCALE GENOMIC DNA]</scope>
    <source>
        <strain evidence="1 2">YOKOZUNA-1</strain>
    </source>
</reference>
<name>A0A1D1W784_RAMVA</name>
<evidence type="ECO:0000313" key="2">
    <source>
        <dbReference type="Proteomes" id="UP000186922"/>
    </source>
</evidence>
<dbReference type="AlphaFoldDB" id="A0A1D1W784"/>
<comment type="caution">
    <text evidence="1">The sequence shown here is derived from an EMBL/GenBank/DDBJ whole genome shotgun (WGS) entry which is preliminary data.</text>
</comment>
<proteinExistence type="predicted"/>
<dbReference type="EMBL" id="BDGG01000016">
    <property type="protein sequence ID" value="GAV08088.1"/>
    <property type="molecule type" value="Genomic_DNA"/>
</dbReference>
<keyword evidence="2" id="KW-1185">Reference proteome</keyword>
<sequence>MSIPELRDSARSSREKIWHKSKRAKQLLKQLWLDFRYSPRFPSSVPLPPHDISVEAPLSRCPVSCRRYGRRRADTVRSTEYYGLAERSAQWRTVRVSPGSLLHRLAALSVVT</sequence>
<organism evidence="1 2">
    <name type="scientific">Ramazzottius varieornatus</name>
    <name type="common">Water bear</name>
    <name type="synonym">Tardigrade</name>
    <dbReference type="NCBI Taxonomy" id="947166"/>
    <lineage>
        <taxon>Eukaryota</taxon>
        <taxon>Metazoa</taxon>
        <taxon>Ecdysozoa</taxon>
        <taxon>Tardigrada</taxon>
        <taxon>Eutardigrada</taxon>
        <taxon>Parachela</taxon>
        <taxon>Hypsibioidea</taxon>
        <taxon>Ramazzottiidae</taxon>
        <taxon>Ramazzottius</taxon>
    </lineage>
</organism>
<dbReference type="Proteomes" id="UP000186922">
    <property type="component" value="Unassembled WGS sequence"/>
</dbReference>